<accession>I0WGW5</accession>
<dbReference type="PROSITE" id="PS51257">
    <property type="entry name" value="PROKAR_LIPOPROTEIN"/>
    <property type="match status" value="1"/>
</dbReference>
<feature type="coiled-coil region" evidence="1">
    <location>
        <begin position="79"/>
        <end position="106"/>
    </location>
</feature>
<dbReference type="Proteomes" id="UP000005938">
    <property type="component" value="Unassembled WGS sequence"/>
</dbReference>
<dbReference type="OrthoDB" id="1148707at2"/>
<dbReference type="RefSeq" id="WP_008238226.1">
    <property type="nucleotide sequence ID" value="NZ_AJJU01000004.1"/>
</dbReference>
<dbReference type="EMBL" id="AJJU01000004">
    <property type="protein sequence ID" value="EID75631.1"/>
    <property type="molecule type" value="Genomic_DNA"/>
</dbReference>
<keyword evidence="3" id="KW-1185">Reference proteome</keyword>
<keyword evidence="1" id="KW-0175">Coiled coil</keyword>
<gene>
    <name evidence="2" type="ORF">W5A_05433</name>
</gene>
<evidence type="ECO:0008006" key="4">
    <source>
        <dbReference type="Google" id="ProtNLM"/>
    </source>
</evidence>
<evidence type="ECO:0000313" key="2">
    <source>
        <dbReference type="EMBL" id="EID75631.1"/>
    </source>
</evidence>
<name>I0WGW5_9FLAO</name>
<evidence type="ECO:0000313" key="3">
    <source>
        <dbReference type="Proteomes" id="UP000005938"/>
    </source>
</evidence>
<comment type="caution">
    <text evidence="2">The sequence shown here is derived from an EMBL/GenBank/DDBJ whole genome shotgun (WGS) entry which is preliminary data.</text>
</comment>
<protein>
    <recommendedName>
        <fullName evidence="4">Lipoprotein</fullName>
    </recommendedName>
</protein>
<dbReference type="AlphaFoldDB" id="I0WGW5"/>
<dbReference type="eggNOG" id="ENOG5030DBK">
    <property type="taxonomic scope" value="Bacteria"/>
</dbReference>
<reference evidence="2 3" key="1">
    <citation type="journal article" date="2012" name="J. Bacteriol.">
        <title>Genome Sequence of the Halotolerant Bacterium Imtechella halotolerans K1T.</title>
        <authorList>
            <person name="Kumar S."/>
            <person name="Vikram S."/>
            <person name="Subramanian S."/>
            <person name="Raghava G.P."/>
            <person name="Pinnaka A.K."/>
        </authorList>
    </citation>
    <scope>NUCLEOTIDE SEQUENCE [LARGE SCALE GENOMIC DNA]</scope>
    <source>
        <strain evidence="2 3">K1</strain>
    </source>
</reference>
<organism evidence="2 3">
    <name type="scientific">Imtechella halotolerans K1</name>
    <dbReference type="NCBI Taxonomy" id="946077"/>
    <lineage>
        <taxon>Bacteria</taxon>
        <taxon>Pseudomonadati</taxon>
        <taxon>Bacteroidota</taxon>
        <taxon>Flavobacteriia</taxon>
        <taxon>Flavobacteriales</taxon>
        <taxon>Flavobacteriaceae</taxon>
        <taxon>Imtechella</taxon>
    </lineage>
</organism>
<sequence length="223" mass="26315">MKKDIFKLGIVVVIVLFTSCQKRMVQLPQVVEVETVSLTDISPIYIFYNEKAPNDVEVNRKNLISTTHWIFHVDKRNGLEQAGEAIEKLQLKKQNQKAHKNEASQNYFSVSDSIHKELAFVNFTEWPFRVIQEEALDTIPLTSSNKLIFGKDKRVWVNDYEISYDTFDEHMDRLLANELVRDQEWLLVFHGDQSFQEFMAYFTHIKQHQLKPFKVIHVLREDN</sequence>
<dbReference type="STRING" id="946077.W5A_05433"/>
<proteinExistence type="predicted"/>
<evidence type="ECO:0000256" key="1">
    <source>
        <dbReference type="SAM" id="Coils"/>
    </source>
</evidence>